<dbReference type="InterPro" id="IPR051678">
    <property type="entry name" value="AGP_Transferase"/>
</dbReference>
<dbReference type="Proteomes" id="UP000321464">
    <property type="component" value="Unassembled WGS sequence"/>
</dbReference>
<dbReference type="Pfam" id="PF01636">
    <property type="entry name" value="APH"/>
    <property type="match status" value="1"/>
</dbReference>
<gene>
    <name evidence="2" type="ORF">NSE01_33730</name>
</gene>
<dbReference type="InterPro" id="IPR002575">
    <property type="entry name" value="Aminoglycoside_PTrfase"/>
</dbReference>
<keyword evidence="2" id="KW-0808">Transferase</keyword>
<feature type="domain" description="Aminoglycoside phosphotransferase" evidence="1">
    <location>
        <begin position="26"/>
        <end position="258"/>
    </location>
</feature>
<dbReference type="GO" id="GO:0016740">
    <property type="term" value="F:transferase activity"/>
    <property type="evidence" value="ECO:0007669"/>
    <property type="project" value="UniProtKB-KW"/>
</dbReference>
<evidence type="ECO:0000259" key="1">
    <source>
        <dbReference type="Pfam" id="PF01636"/>
    </source>
</evidence>
<dbReference type="PANTHER" id="PTHR21310:SF40">
    <property type="entry name" value="AMINOGLYCOSIDE PHOSPHOTRANSFERASE DOMAIN-CONTAINING PROTEIN-RELATED"/>
    <property type="match status" value="1"/>
</dbReference>
<dbReference type="SUPFAM" id="SSF56112">
    <property type="entry name" value="Protein kinase-like (PK-like)"/>
    <property type="match status" value="1"/>
</dbReference>
<comment type="caution">
    <text evidence="2">The sequence shown here is derived from an EMBL/GenBank/DDBJ whole genome shotgun (WGS) entry which is preliminary data.</text>
</comment>
<dbReference type="Gene3D" id="3.30.200.20">
    <property type="entry name" value="Phosphorylase Kinase, domain 1"/>
    <property type="match status" value="1"/>
</dbReference>
<dbReference type="EMBL" id="BJYR01000023">
    <property type="protein sequence ID" value="GEO01541.1"/>
    <property type="molecule type" value="Genomic_DNA"/>
</dbReference>
<evidence type="ECO:0000313" key="3">
    <source>
        <dbReference type="Proteomes" id="UP000321464"/>
    </source>
</evidence>
<dbReference type="Gene3D" id="3.90.1200.10">
    <property type="match status" value="1"/>
</dbReference>
<dbReference type="RefSeq" id="WP_147160852.1">
    <property type="nucleotide sequence ID" value="NZ_BJYR01000023.1"/>
</dbReference>
<reference evidence="2 3" key="1">
    <citation type="submission" date="2019-07" db="EMBL/GenBank/DDBJ databases">
        <title>Whole genome shotgun sequence of Novosphingobium sediminis NBRC 106119.</title>
        <authorList>
            <person name="Hosoyama A."/>
            <person name="Uohara A."/>
            <person name="Ohji S."/>
            <person name="Ichikawa N."/>
        </authorList>
    </citation>
    <scope>NUCLEOTIDE SEQUENCE [LARGE SCALE GENOMIC DNA]</scope>
    <source>
        <strain evidence="2 3">NBRC 106119</strain>
    </source>
</reference>
<dbReference type="AlphaFoldDB" id="A0A512APC2"/>
<name>A0A512APC2_9SPHN</name>
<evidence type="ECO:0000313" key="2">
    <source>
        <dbReference type="EMBL" id="GEO01541.1"/>
    </source>
</evidence>
<organism evidence="2 3">
    <name type="scientific">Novosphingobium sediminis</name>
    <dbReference type="NCBI Taxonomy" id="707214"/>
    <lineage>
        <taxon>Bacteria</taxon>
        <taxon>Pseudomonadati</taxon>
        <taxon>Pseudomonadota</taxon>
        <taxon>Alphaproteobacteria</taxon>
        <taxon>Sphingomonadales</taxon>
        <taxon>Sphingomonadaceae</taxon>
        <taxon>Novosphingobium</taxon>
    </lineage>
</organism>
<proteinExistence type="predicted"/>
<protein>
    <submittedName>
        <fullName evidence="2">Putative aminoglycoside phosphotransferase</fullName>
    </submittedName>
</protein>
<accession>A0A512APC2</accession>
<dbReference type="InterPro" id="IPR011009">
    <property type="entry name" value="Kinase-like_dom_sf"/>
</dbReference>
<dbReference type="OrthoDB" id="3806873at2"/>
<sequence length="343" mass="36925">MDEASRSRLEVWLNAGGIATGAITSVEQLSGGTQNILLRIAIGGEELVLRRPAIHARPEAEQTILREARVLACLAGTAVPHPRFRGHSADKDLIGAPFLLTDAVAGFNAALGLSEAALASSAVRRRMGLAMVEGIAAIAAVDPLEVGLADFGKLDTFIERQVPRWRKQLESYAQFPDWRGPSGLDGVDVLGSWLAAHQPLRWQRGLMHGDFHIGNVLFSPEGDLAAILDWELSTLGDPLLDLGRLLAAWPDPDGSGPLSLKVEPWDAFPVRDELIAHYGACTGRAMDDLVWFEVLACYKLAIILEGTYARASAGLAARDVGERLHQGAVSLIGRALRTLDNNE</sequence>
<keyword evidence="3" id="KW-1185">Reference proteome</keyword>
<dbReference type="PANTHER" id="PTHR21310">
    <property type="entry name" value="AMINOGLYCOSIDE PHOSPHOTRANSFERASE-RELATED-RELATED"/>
    <property type="match status" value="1"/>
</dbReference>
<dbReference type="CDD" id="cd05154">
    <property type="entry name" value="ACAD10_11_N-like"/>
    <property type="match status" value="1"/>
</dbReference>
<dbReference type="InterPro" id="IPR041726">
    <property type="entry name" value="ACAD10_11_N"/>
</dbReference>